<dbReference type="GO" id="GO:0030527">
    <property type="term" value="F:structural constituent of chromatin"/>
    <property type="evidence" value="ECO:0007669"/>
    <property type="project" value="InterPro"/>
</dbReference>
<dbReference type="EMBL" id="VCEA01000002">
    <property type="protein sequence ID" value="KAB0348004.1"/>
    <property type="molecule type" value="Genomic_DNA"/>
</dbReference>
<dbReference type="Proteomes" id="UP000326458">
    <property type="component" value="Unassembled WGS sequence"/>
</dbReference>
<dbReference type="PANTHER" id="PTHR23428">
    <property type="entry name" value="HISTONE H2B"/>
    <property type="match status" value="1"/>
</dbReference>
<name>A0A5N3VFX2_MUNMU</name>
<evidence type="ECO:0000256" key="1">
    <source>
        <dbReference type="ARBA" id="ARBA00006846"/>
    </source>
</evidence>
<evidence type="ECO:0000313" key="3">
    <source>
        <dbReference type="Proteomes" id="UP000326458"/>
    </source>
</evidence>
<keyword evidence="3" id="KW-1185">Reference proteome</keyword>
<evidence type="ECO:0000313" key="2">
    <source>
        <dbReference type="EMBL" id="KAB0348004.1"/>
    </source>
</evidence>
<evidence type="ECO:0008006" key="4">
    <source>
        <dbReference type="Google" id="ProtNLM"/>
    </source>
</evidence>
<organism evidence="2 3">
    <name type="scientific">Muntiacus muntjak</name>
    <name type="common">Barking deer</name>
    <name type="synonym">Indian muntjac</name>
    <dbReference type="NCBI Taxonomy" id="9888"/>
    <lineage>
        <taxon>Eukaryota</taxon>
        <taxon>Metazoa</taxon>
        <taxon>Chordata</taxon>
        <taxon>Craniata</taxon>
        <taxon>Vertebrata</taxon>
        <taxon>Euteleostomi</taxon>
        <taxon>Mammalia</taxon>
        <taxon>Eutheria</taxon>
        <taxon>Laurasiatheria</taxon>
        <taxon>Artiodactyla</taxon>
        <taxon>Ruminantia</taxon>
        <taxon>Pecora</taxon>
        <taxon>Cervidae</taxon>
        <taxon>Muntiacinae</taxon>
        <taxon>Muntiacus</taxon>
    </lineage>
</organism>
<dbReference type="PRINTS" id="PR00621">
    <property type="entry name" value="HISTONEH2B"/>
</dbReference>
<reference evidence="2 3" key="1">
    <citation type="submission" date="2019-06" db="EMBL/GenBank/DDBJ databases">
        <title>Discovery of a novel chromosome fission-fusion reversal in muntjac.</title>
        <authorList>
            <person name="Mudd A.B."/>
            <person name="Bredeson J.V."/>
            <person name="Baum R."/>
            <person name="Hockemeyer D."/>
            <person name="Rokhsar D.S."/>
        </authorList>
    </citation>
    <scope>NUCLEOTIDE SEQUENCE [LARGE SCALE GENOMIC DNA]</scope>
    <source>
        <strain evidence="2">UTSW_UCB_Mm</strain>
        <tissue evidence="2">Fibroblast cell line</tissue>
    </source>
</reference>
<proteinExistence type="inferred from homology"/>
<dbReference type="SUPFAM" id="SSF47113">
    <property type="entry name" value="Histone-fold"/>
    <property type="match status" value="1"/>
</dbReference>
<dbReference type="GO" id="GO:0000786">
    <property type="term" value="C:nucleosome"/>
    <property type="evidence" value="ECO:0007669"/>
    <property type="project" value="InterPro"/>
</dbReference>
<sequence length="68" mass="7641">MLKEGYLIYICKVLKQYHGEALHLAYYNKGSIITSREIQVAMHLLLPGELAKNTIFKGTKAIKSTSSN</sequence>
<protein>
    <recommendedName>
        <fullName evidence="4">Histone H2A/H2B/H3 domain-containing protein</fullName>
    </recommendedName>
</protein>
<dbReference type="InterPro" id="IPR000558">
    <property type="entry name" value="Histone_H2B"/>
</dbReference>
<comment type="similarity">
    <text evidence="1">Belongs to the histone H2B family.</text>
</comment>
<comment type="caution">
    <text evidence="2">The sequence shown here is derived from an EMBL/GenBank/DDBJ whole genome shotgun (WGS) entry which is preliminary data.</text>
</comment>
<dbReference type="GO" id="GO:0003677">
    <property type="term" value="F:DNA binding"/>
    <property type="evidence" value="ECO:0007669"/>
    <property type="project" value="InterPro"/>
</dbReference>
<gene>
    <name evidence="2" type="ORF">FD754_012861</name>
</gene>
<dbReference type="Gene3D" id="1.10.20.10">
    <property type="entry name" value="Histone, subunit A"/>
    <property type="match status" value="1"/>
</dbReference>
<dbReference type="InterPro" id="IPR009072">
    <property type="entry name" value="Histone-fold"/>
</dbReference>
<accession>A0A5N3VFX2</accession>
<dbReference type="GO" id="GO:0046982">
    <property type="term" value="F:protein heterodimerization activity"/>
    <property type="evidence" value="ECO:0007669"/>
    <property type="project" value="InterPro"/>
</dbReference>
<dbReference type="AlphaFoldDB" id="A0A5N3VFX2"/>
<dbReference type="SMART" id="SM00427">
    <property type="entry name" value="H2B"/>
    <property type="match status" value="1"/>
</dbReference>